<protein>
    <submittedName>
        <fullName evidence="6">Pyroglutamyl-peptidase 1</fullName>
    </submittedName>
</protein>
<dbReference type="Gene3D" id="3.40.630.20">
    <property type="entry name" value="Peptidase C15, pyroglutamyl peptidase I-like"/>
    <property type="match status" value="1"/>
</dbReference>
<proteinExistence type="inferred from homology"/>
<dbReference type="InterPro" id="IPR000816">
    <property type="entry name" value="Peptidase_C15"/>
</dbReference>
<dbReference type="GO" id="GO:0016920">
    <property type="term" value="F:pyroglutamyl-peptidase activity"/>
    <property type="evidence" value="ECO:0007669"/>
    <property type="project" value="InterPro"/>
</dbReference>
<dbReference type="PANTHER" id="PTHR23402">
    <property type="entry name" value="PROTEASE FAMILY C15 PYROGLUTAMYL-PEPTIDASE I-RELATED"/>
    <property type="match status" value="1"/>
</dbReference>
<dbReference type="OrthoDB" id="407146at2759"/>
<dbReference type="GO" id="GO:0005829">
    <property type="term" value="C:cytosol"/>
    <property type="evidence" value="ECO:0007669"/>
    <property type="project" value="InterPro"/>
</dbReference>
<evidence type="ECO:0000256" key="1">
    <source>
        <dbReference type="ARBA" id="ARBA00006641"/>
    </source>
</evidence>
<evidence type="ECO:0000256" key="4">
    <source>
        <dbReference type="ARBA" id="ARBA00022801"/>
    </source>
</evidence>
<evidence type="ECO:0000256" key="5">
    <source>
        <dbReference type="ARBA" id="ARBA00022807"/>
    </source>
</evidence>
<evidence type="ECO:0000313" key="7">
    <source>
        <dbReference type="Proteomes" id="UP000276133"/>
    </source>
</evidence>
<dbReference type="PRINTS" id="PR00706">
    <property type="entry name" value="PYROGLUPTASE"/>
</dbReference>
<keyword evidence="7" id="KW-1185">Reference proteome</keyword>
<keyword evidence="5" id="KW-0788">Thiol protease</keyword>
<evidence type="ECO:0000256" key="2">
    <source>
        <dbReference type="ARBA" id="ARBA00022490"/>
    </source>
</evidence>
<dbReference type="AlphaFoldDB" id="A0A3M7Q1H9"/>
<dbReference type="GO" id="GO:0006508">
    <property type="term" value="P:proteolysis"/>
    <property type="evidence" value="ECO:0007669"/>
    <property type="project" value="UniProtKB-KW"/>
</dbReference>
<dbReference type="Pfam" id="PF01470">
    <property type="entry name" value="Peptidase_C15"/>
    <property type="match status" value="1"/>
</dbReference>
<evidence type="ECO:0000313" key="6">
    <source>
        <dbReference type="EMBL" id="RNA04851.1"/>
    </source>
</evidence>
<name>A0A3M7Q1H9_BRAPC</name>
<dbReference type="Proteomes" id="UP000276133">
    <property type="component" value="Unassembled WGS sequence"/>
</dbReference>
<keyword evidence="3" id="KW-0645">Protease</keyword>
<keyword evidence="2" id="KW-0963">Cytoplasm</keyword>
<dbReference type="PIRSF" id="PIRSF015592">
    <property type="entry name" value="Prld-crbxl_pptds"/>
    <property type="match status" value="1"/>
</dbReference>
<comment type="caution">
    <text evidence="6">The sequence shown here is derived from an EMBL/GenBank/DDBJ whole genome shotgun (WGS) entry which is preliminary data.</text>
</comment>
<dbReference type="SUPFAM" id="SSF53182">
    <property type="entry name" value="Pyrrolidone carboxyl peptidase (pyroglutamate aminopeptidase)"/>
    <property type="match status" value="1"/>
</dbReference>
<gene>
    <name evidence="6" type="ORF">BpHYR1_048453</name>
</gene>
<dbReference type="EMBL" id="REGN01007943">
    <property type="protein sequence ID" value="RNA04851.1"/>
    <property type="molecule type" value="Genomic_DNA"/>
</dbReference>
<sequence>MTDQNFKVVVTGFGPFQDVPVNESWRAVSGLWDEKLPDKIKLITRELPVVYEIVRKQVEDLWDQESPDLMIHVGVSKNDTQISLEKHSFNACYELKDINNQCPANQCCLENSAETLSTKLDVEDLCKVSNAIFCQQNSKAHCGSSVDPGRYLCAFTYYLSLSKDSKKSLFVHVPSEKTFSIHEMTIALKSIIIQSLNQLYNANLD</sequence>
<organism evidence="6 7">
    <name type="scientific">Brachionus plicatilis</name>
    <name type="common">Marine rotifer</name>
    <name type="synonym">Brachionus muelleri</name>
    <dbReference type="NCBI Taxonomy" id="10195"/>
    <lineage>
        <taxon>Eukaryota</taxon>
        <taxon>Metazoa</taxon>
        <taxon>Spiralia</taxon>
        <taxon>Gnathifera</taxon>
        <taxon>Rotifera</taxon>
        <taxon>Eurotatoria</taxon>
        <taxon>Monogononta</taxon>
        <taxon>Pseudotrocha</taxon>
        <taxon>Ploima</taxon>
        <taxon>Brachionidae</taxon>
        <taxon>Brachionus</taxon>
    </lineage>
</organism>
<dbReference type="InterPro" id="IPR036440">
    <property type="entry name" value="Peptidase_C15-like_sf"/>
</dbReference>
<accession>A0A3M7Q1H9</accession>
<keyword evidence="4" id="KW-0378">Hydrolase</keyword>
<evidence type="ECO:0000256" key="3">
    <source>
        <dbReference type="ARBA" id="ARBA00022670"/>
    </source>
</evidence>
<dbReference type="PANTHER" id="PTHR23402:SF1">
    <property type="entry name" value="PYROGLUTAMYL-PEPTIDASE I"/>
    <property type="match status" value="1"/>
</dbReference>
<comment type="similarity">
    <text evidence="1">Belongs to the peptidase C15 family.</text>
</comment>
<reference evidence="6 7" key="1">
    <citation type="journal article" date="2018" name="Sci. Rep.">
        <title>Genomic signatures of local adaptation to the degree of environmental predictability in rotifers.</title>
        <authorList>
            <person name="Franch-Gras L."/>
            <person name="Hahn C."/>
            <person name="Garcia-Roger E.M."/>
            <person name="Carmona M.J."/>
            <person name="Serra M."/>
            <person name="Gomez A."/>
        </authorList>
    </citation>
    <scope>NUCLEOTIDE SEQUENCE [LARGE SCALE GENOMIC DNA]</scope>
    <source>
        <strain evidence="6">HYR1</strain>
    </source>
</reference>
<dbReference type="InterPro" id="IPR016125">
    <property type="entry name" value="Peptidase_C15-like"/>
</dbReference>